<proteinExistence type="predicted"/>
<dbReference type="InterPro" id="IPR011231">
    <property type="entry name" value="Phage_VT1-Sakai_H0018"/>
</dbReference>
<reference evidence="1" key="1">
    <citation type="journal article" date="2021" name="Proc. Natl. Acad. Sci. U.S.A.">
        <title>A Catalog of Tens of Thousands of Viruses from Human Metagenomes Reveals Hidden Associations with Chronic Diseases.</title>
        <authorList>
            <person name="Tisza M.J."/>
            <person name="Buck C.B."/>
        </authorList>
    </citation>
    <scope>NUCLEOTIDE SEQUENCE</scope>
    <source>
        <strain evidence="1">CtNYa18</strain>
    </source>
</reference>
<sequence>MTFLRQDGDLISAPFGSNVINRGQLVTVDASGNARAAEAGVKPFLGVAMENTGGLIKNEVRVYRTGVFQLAIDVVAAADLGKAVAIATSDKVTTTVSGTAPAIGQIVEVIDNKTVGVRLS</sequence>
<name>A0A8S5PFK1_9CAUD</name>
<evidence type="ECO:0000313" key="1">
    <source>
        <dbReference type="EMBL" id="DAE05959.1"/>
    </source>
</evidence>
<dbReference type="EMBL" id="BK015422">
    <property type="protein sequence ID" value="DAE05959.1"/>
    <property type="molecule type" value="Genomic_DNA"/>
</dbReference>
<protein>
    <submittedName>
        <fullName evidence="1">Uncharacterized protein</fullName>
    </submittedName>
</protein>
<dbReference type="Pfam" id="PF09956">
    <property type="entry name" value="Phage_cement_2"/>
    <property type="match status" value="1"/>
</dbReference>
<accession>A0A8S5PFK1</accession>
<organism evidence="1">
    <name type="scientific">Myoviridae sp. ctNYa18</name>
    <dbReference type="NCBI Taxonomy" id="2825090"/>
    <lineage>
        <taxon>Viruses</taxon>
        <taxon>Duplodnaviria</taxon>
        <taxon>Heunggongvirae</taxon>
        <taxon>Uroviricota</taxon>
        <taxon>Caudoviricetes</taxon>
    </lineage>
</organism>